<dbReference type="GO" id="GO:0004181">
    <property type="term" value="F:metallocarboxypeptidase activity"/>
    <property type="evidence" value="ECO:0007669"/>
    <property type="project" value="InterPro"/>
</dbReference>
<name>A0A014NLS7_9BURK</name>
<evidence type="ECO:0000313" key="4">
    <source>
        <dbReference type="EMBL" id="EXU80443.1"/>
    </source>
</evidence>
<dbReference type="RefSeq" id="WP_043382168.1">
    <property type="nucleotide sequence ID" value="NZ_JBOK01000007.1"/>
</dbReference>
<organism evidence="4 5">
    <name type="scientific">Comamonas aquatica DA1877</name>
    <dbReference type="NCBI Taxonomy" id="1457173"/>
    <lineage>
        <taxon>Bacteria</taxon>
        <taxon>Pseudomonadati</taxon>
        <taxon>Pseudomonadota</taxon>
        <taxon>Betaproteobacteria</taxon>
        <taxon>Burkholderiales</taxon>
        <taxon>Comamonadaceae</taxon>
        <taxon>Comamonas</taxon>
    </lineage>
</organism>
<dbReference type="STRING" id="225991.MA05_08185"/>
<dbReference type="EMBL" id="JBOK01000007">
    <property type="protein sequence ID" value="EXU80443.1"/>
    <property type="molecule type" value="Genomic_DNA"/>
</dbReference>
<feature type="compositionally biased region" description="Low complexity" evidence="2">
    <location>
        <begin position="75"/>
        <end position="85"/>
    </location>
</feature>
<dbReference type="Proteomes" id="UP000020766">
    <property type="component" value="Unassembled WGS sequence"/>
</dbReference>
<comment type="caution">
    <text evidence="1">Lacks conserved residue(s) required for the propagation of feature annotation.</text>
</comment>
<proteinExistence type="inferred from homology"/>
<dbReference type="InterPro" id="IPR000834">
    <property type="entry name" value="Peptidase_M14"/>
</dbReference>
<comment type="caution">
    <text evidence="4">The sequence shown here is derived from an EMBL/GenBank/DDBJ whole genome shotgun (WGS) entry which is preliminary data.</text>
</comment>
<evidence type="ECO:0000313" key="5">
    <source>
        <dbReference type="Proteomes" id="UP000020766"/>
    </source>
</evidence>
<dbReference type="PATRIC" id="fig|1457173.3.peg.1482"/>
<feature type="region of interest" description="Disordered" evidence="2">
    <location>
        <begin position="40"/>
        <end position="85"/>
    </location>
</feature>
<keyword evidence="5" id="KW-1185">Reference proteome</keyword>
<evidence type="ECO:0000259" key="3">
    <source>
        <dbReference type="PROSITE" id="PS52035"/>
    </source>
</evidence>
<reference evidence="4 5" key="1">
    <citation type="submission" date="2014-01" db="EMBL/GenBank/DDBJ databases">
        <title>Interspecies Systems Biology Uncovers Metabolites Affecting C. elegans Gene Expression and Life History Traits.</title>
        <authorList>
            <person name="Watson E."/>
            <person name="Macneil L.T."/>
            <person name="Ritter A.D."/>
            <person name="Yilmaz L.S."/>
            <person name="Rosebrock A.P."/>
            <person name="Caudy A.A."/>
            <person name="Walhout A.J."/>
        </authorList>
    </citation>
    <scope>NUCLEOTIDE SEQUENCE [LARGE SCALE GENOMIC DNA]</scope>
    <source>
        <strain evidence="4 5">DA1877</strain>
    </source>
</reference>
<comment type="similarity">
    <text evidence="1">Belongs to the peptidase M14 family.</text>
</comment>
<protein>
    <submittedName>
        <fullName evidence="4">Peptidase M14</fullName>
    </submittedName>
</protein>
<dbReference type="Pfam" id="PF00246">
    <property type="entry name" value="Peptidase_M14"/>
    <property type="match status" value="1"/>
</dbReference>
<dbReference type="GO" id="GO:0008270">
    <property type="term" value="F:zinc ion binding"/>
    <property type="evidence" value="ECO:0007669"/>
    <property type="project" value="InterPro"/>
</dbReference>
<dbReference type="GO" id="GO:0006508">
    <property type="term" value="P:proteolysis"/>
    <property type="evidence" value="ECO:0007669"/>
    <property type="project" value="InterPro"/>
</dbReference>
<gene>
    <name evidence="4" type="ORF">AX13_16150</name>
</gene>
<evidence type="ECO:0000256" key="2">
    <source>
        <dbReference type="SAM" id="MobiDB-lite"/>
    </source>
</evidence>
<dbReference type="PROSITE" id="PS52035">
    <property type="entry name" value="PEPTIDASE_M14"/>
    <property type="match status" value="1"/>
</dbReference>
<accession>A0A014NLS7</accession>
<dbReference type="SUPFAM" id="SSF53187">
    <property type="entry name" value="Zn-dependent exopeptidases"/>
    <property type="match status" value="1"/>
</dbReference>
<feature type="domain" description="Peptidase M14" evidence="3">
    <location>
        <begin position="123"/>
        <end position="375"/>
    </location>
</feature>
<dbReference type="Gene3D" id="3.40.630.10">
    <property type="entry name" value="Zn peptidases"/>
    <property type="match status" value="1"/>
</dbReference>
<sequence>MTKPFAPVFAPYQERPGTAFATHAARVALAGTALALAACSSTPLPPWPSTGSRPQPPAVAPAAAPAPPASTNTDSPRPAAASVTPVAPSNTLEALPYSAAIAELFPDPAERYSTPGLSDGRRSLTTNSELTELLRELSQASTSGGPRLGVLNSGSAQSGAPILALIATQSPSISPLALEESGRPSVMIVAGQQGTDTAATEAALVLAKELGTGGLLAPLLDKINIIMVPRANPDGFDQGRATTADGTDLRFDHLLLKTPEARFLAKLARDYRPAIVLDAGEFAAIEPTLQRFAAVRANDMGLQYGVTPNAHEFVTKAAREWLHEPVVQALSQARLRADWAFTATGSDAAAGFAMGGLAPTTLRNASSLKNMASMETLSRGSDLGRTHIQRRVHSQVKAMMAVLQNAAQRADNLRQVGAFVARDVASKACRSTLTVQAQPRQEQREVTLVDAQTAQLVQKPVAWTSGLNMVQPRQRHQACGYWLSPNAVQATERLSMLGVIVQRVGELSPMQVETYQAATPGASTPAANVTLARTAMDATPGSYYVSMNQPLAYLAAAALEPDTPYSYMNHGVLSGLGDVARVVTLPNIVFDED</sequence>
<feature type="compositionally biased region" description="Pro residues" evidence="2">
    <location>
        <begin position="43"/>
        <end position="68"/>
    </location>
</feature>
<evidence type="ECO:0000256" key="1">
    <source>
        <dbReference type="PROSITE-ProRule" id="PRU01379"/>
    </source>
</evidence>
<dbReference type="AlphaFoldDB" id="A0A014NLS7"/>